<protein>
    <recommendedName>
        <fullName evidence="16">Transcription factor with C2H2 and Zn(2)-Cys(6) DNA binding domain</fullName>
    </recommendedName>
</protein>
<dbReference type="InterPro" id="IPR051059">
    <property type="entry name" value="VerF-like"/>
</dbReference>
<dbReference type="CDD" id="cd12148">
    <property type="entry name" value="fungal_TF_MHR"/>
    <property type="match status" value="1"/>
</dbReference>
<evidence type="ECO:0000313" key="15">
    <source>
        <dbReference type="Proteomes" id="UP001610446"/>
    </source>
</evidence>
<evidence type="ECO:0000256" key="7">
    <source>
        <dbReference type="ARBA" id="ARBA00023125"/>
    </source>
</evidence>
<evidence type="ECO:0000256" key="6">
    <source>
        <dbReference type="ARBA" id="ARBA00023015"/>
    </source>
</evidence>
<feature type="domain" description="C2H2-type" evidence="13">
    <location>
        <begin position="73"/>
        <end position="101"/>
    </location>
</feature>
<evidence type="ECO:0008006" key="16">
    <source>
        <dbReference type="Google" id="ProtNLM"/>
    </source>
</evidence>
<keyword evidence="7" id="KW-0238">DNA-binding</keyword>
<keyword evidence="6" id="KW-0805">Transcription regulation</keyword>
<evidence type="ECO:0000313" key="14">
    <source>
        <dbReference type="EMBL" id="KAL2834637.1"/>
    </source>
</evidence>
<accession>A0ABR4J3L8</accession>
<dbReference type="InterPro" id="IPR013087">
    <property type="entry name" value="Znf_C2H2_type"/>
</dbReference>
<name>A0ABR4J3L8_9EURO</name>
<dbReference type="Pfam" id="PF04082">
    <property type="entry name" value="Fungal_trans"/>
    <property type="match status" value="1"/>
</dbReference>
<dbReference type="SUPFAM" id="SSF57667">
    <property type="entry name" value="beta-beta-alpha zinc fingers"/>
    <property type="match status" value="1"/>
</dbReference>
<dbReference type="InterPro" id="IPR036864">
    <property type="entry name" value="Zn2-C6_fun-type_DNA-bd_sf"/>
</dbReference>
<evidence type="ECO:0000256" key="11">
    <source>
        <dbReference type="SAM" id="MobiDB-lite"/>
    </source>
</evidence>
<evidence type="ECO:0000259" key="12">
    <source>
        <dbReference type="PROSITE" id="PS50048"/>
    </source>
</evidence>
<dbReference type="PROSITE" id="PS00463">
    <property type="entry name" value="ZN2_CY6_FUNGAL_1"/>
    <property type="match status" value="1"/>
</dbReference>
<feature type="domain" description="Zn(2)-C6 fungal-type" evidence="12">
    <location>
        <begin position="109"/>
        <end position="138"/>
    </location>
</feature>
<feature type="domain" description="C2H2-type" evidence="13">
    <location>
        <begin position="43"/>
        <end position="72"/>
    </location>
</feature>
<keyword evidence="2" id="KW-0479">Metal-binding</keyword>
<dbReference type="Gene3D" id="3.30.160.60">
    <property type="entry name" value="Classic Zinc Finger"/>
    <property type="match status" value="2"/>
</dbReference>
<dbReference type="Gene3D" id="4.10.240.10">
    <property type="entry name" value="Zn(2)-C6 fungal-type DNA-binding domain"/>
    <property type="match status" value="1"/>
</dbReference>
<dbReference type="SMART" id="SM00355">
    <property type="entry name" value="ZnF_C2H2"/>
    <property type="match status" value="2"/>
</dbReference>
<dbReference type="PROSITE" id="PS50048">
    <property type="entry name" value="ZN2_CY6_FUNGAL_2"/>
    <property type="match status" value="1"/>
</dbReference>
<dbReference type="Proteomes" id="UP001610446">
    <property type="component" value="Unassembled WGS sequence"/>
</dbReference>
<keyword evidence="15" id="KW-1185">Reference proteome</keyword>
<dbReference type="CDD" id="cd00067">
    <property type="entry name" value="GAL4"/>
    <property type="match status" value="1"/>
</dbReference>
<keyword evidence="3" id="KW-0677">Repeat</keyword>
<evidence type="ECO:0000256" key="3">
    <source>
        <dbReference type="ARBA" id="ARBA00022737"/>
    </source>
</evidence>
<evidence type="ECO:0000256" key="2">
    <source>
        <dbReference type="ARBA" id="ARBA00022723"/>
    </source>
</evidence>
<dbReference type="Pfam" id="PF00172">
    <property type="entry name" value="Zn_clus"/>
    <property type="match status" value="1"/>
</dbReference>
<sequence>MTTPHAVGYRDFQHIQQLCDCKCIVLKTRFKKLNMTDAAAKPFVCQYPGCTSRYQRKEHLNRHEAQHRGKPASTCPFCGRTFQRSDTLRRHVRNEHADAELDSTRAAQACEGCRVAKVRCRGGPPCEQCQLRRRECIFTQSASSTASRSEAGAPTHSNTAEQVEDGDIRMEADDTENVPVSSSNDKIQHYVHLYFTHFHHHWPILHRHTFDIAHEPAFLVQAVIMVGLWVSGMESGREAAVELHSKLGSSIQQQRARWAKTCPDEREDVEGEGIPASRWPIATYQAILIYLIFSLISSRTRIESLDLTLSIPASDRQILSALTETCLQNNIFYYPRMLERYLGVDDITCIWVGVEEIKRLGLALYKVCRLCGDNGQGRLLQLSDLQLPVPDSAHFWNANSNAELSRLLYIDAEARVAKLDGSQETNWISNFGTLIEGSMDFPWI</sequence>
<dbReference type="InterPro" id="IPR007219">
    <property type="entry name" value="XnlR_reg_dom"/>
</dbReference>
<keyword evidence="4 10" id="KW-0863">Zinc-finger</keyword>
<keyword evidence="9" id="KW-0539">Nucleus</keyword>
<evidence type="ECO:0000256" key="8">
    <source>
        <dbReference type="ARBA" id="ARBA00023163"/>
    </source>
</evidence>
<evidence type="ECO:0000259" key="13">
    <source>
        <dbReference type="PROSITE" id="PS50157"/>
    </source>
</evidence>
<dbReference type="SUPFAM" id="SSF57701">
    <property type="entry name" value="Zn2/Cys6 DNA-binding domain"/>
    <property type="match status" value="1"/>
</dbReference>
<dbReference type="SMART" id="SM00066">
    <property type="entry name" value="GAL4"/>
    <property type="match status" value="1"/>
</dbReference>
<dbReference type="PROSITE" id="PS00028">
    <property type="entry name" value="ZINC_FINGER_C2H2_1"/>
    <property type="match status" value="2"/>
</dbReference>
<keyword evidence="5" id="KW-0862">Zinc</keyword>
<organism evidence="14 15">
    <name type="scientific">Aspergillus pseudoustus</name>
    <dbReference type="NCBI Taxonomy" id="1810923"/>
    <lineage>
        <taxon>Eukaryota</taxon>
        <taxon>Fungi</taxon>
        <taxon>Dikarya</taxon>
        <taxon>Ascomycota</taxon>
        <taxon>Pezizomycotina</taxon>
        <taxon>Eurotiomycetes</taxon>
        <taxon>Eurotiomycetidae</taxon>
        <taxon>Eurotiales</taxon>
        <taxon>Aspergillaceae</taxon>
        <taxon>Aspergillus</taxon>
        <taxon>Aspergillus subgen. Nidulantes</taxon>
    </lineage>
</organism>
<proteinExistence type="predicted"/>
<dbReference type="InterPro" id="IPR001138">
    <property type="entry name" value="Zn2Cys6_DnaBD"/>
</dbReference>
<evidence type="ECO:0000256" key="4">
    <source>
        <dbReference type="ARBA" id="ARBA00022771"/>
    </source>
</evidence>
<comment type="subcellular location">
    <subcellularLocation>
        <location evidence="1">Nucleus</location>
    </subcellularLocation>
</comment>
<dbReference type="PANTHER" id="PTHR40626:SF36">
    <property type="entry name" value="TRANSCRIPTION FACTOR WITH C2H2 AND ZN(2)-CYS(6) DNA BINDING DOMAIN (EUROFUNG)"/>
    <property type="match status" value="1"/>
</dbReference>
<comment type="caution">
    <text evidence="14">The sequence shown here is derived from an EMBL/GenBank/DDBJ whole genome shotgun (WGS) entry which is preliminary data.</text>
</comment>
<dbReference type="PROSITE" id="PS50157">
    <property type="entry name" value="ZINC_FINGER_C2H2_2"/>
    <property type="match status" value="2"/>
</dbReference>
<evidence type="ECO:0000256" key="5">
    <source>
        <dbReference type="ARBA" id="ARBA00022833"/>
    </source>
</evidence>
<feature type="region of interest" description="Disordered" evidence="11">
    <location>
        <begin position="143"/>
        <end position="166"/>
    </location>
</feature>
<dbReference type="InterPro" id="IPR036236">
    <property type="entry name" value="Znf_C2H2_sf"/>
</dbReference>
<evidence type="ECO:0000256" key="9">
    <source>
        <dbReference type="ARBA" id="ARBA00023242"/>
    </source>
</evidence>
<evidence type="ECO:0000256" key="10">
    <source>
        <dbReference type="PROSITE-ProRule" id="PRU00042"/>
    </source>
</evidence>
<evidence type="ECO:0000256" key="1">
    <source>
        <dbReference type="ARBA" id="ARBA00004123"/>
    </source>
</evidence>
<keyword evidence="8" id="KW-0804">Transcription</keyword>
<gene>
    <name evidence="14" type="ORF">BJY01DRAFT_224225</name>
</gene>
<reference evidence="14 15" key="1">
    <citation type="submission" date="2024-07" db="EMBL/GenBank/DDBJ databases">
        <title>Section-level genome sequencing and comparative genomics of Aspergillus sections Usti and Cavernicolus.</title>
        <authorList>
            <consortium name="Lawrence Berkeley National Laboratory"/>
            <person name="Nybo J.L."/>
            <person name="Vesth T.C."/>
            <person name="Theobald S."/>
            <person name="Frisvad J.C."/>
            <person name="Larsen T.O."/>
            <person name="Kjaerboelling I."/>
            <person name="Rothschild-Mancinelli K."/>
            <person name="Lyhne E.K."/>
            <person name="Kogle M.E."/>
            <person name="Barry K."/>
            <person name="Clum A."/>
            <person name="Na H."/>
            <person name="Ledsgaard L."/>
            <person name="Lin J."/>
            <person name="Lipzen A."/>
            <person name="Kuo A."/>
            <person name="Riley R."/>
            <person name="Mondo S."/>
            <person name="Labutti K."/>
            <person name="Haridas S."/>
            <person name="Pangalinan J."/>
            <person name="Salamov A.A."/>
            <person name="Simmons B.A."/>
            <person name="Magnuson J.K."/>
            <person name="Chen J."/>
            <person name="Drula E."/>
            <person name="Henrissat B."/>
            <person name="Wiebenga A."/>
            <person name="Lubbers R.J."/>
            <person name="Gomes A.C."/>
            <person name="Makela M.R."/>
            <person name="Stajich J."/>
            <person name="Grigoriev I.V."/>
            <person name="Mortensen U.H."/>
            <person name="De Vries R.P."/>
            <person name="Baker S.E."/>
            <person name="Andersen M.R."/>
        </authorList>
    </citation>
    <scope>NUCLEOTIDE SEQUENCE [LARGE SCALE GENOMIC DNA]</scope>
    <source>
        <strain evidence="14 15">CBS 123904</strain>
    </source>
</reference>
<dbReference type="EMBL" id="JBFXLU010000219">
    <property type="protein sequence ID" value="KAL2834637.1"/>
    <property type="molecule type" value="Genomic_DNA"/>
</dbReference>
<dbReference type="PANTHER" id="PTHR40626">
    <property type="entry name" value="MIP31509P"/>
    <property type="match status" value="1"/>
</dbReference>